<evidence type="ECO:0000256" key="1">
    <source>
        <dbReference type="ARBA" id="ARBA00004123"/>
    </source>
</evidence>
<evidence type="ECO:0000256" key="5">
    <source>
        <dbReference type="ARBA" id="ARBA00023187"/>
    </source>
</evidence>
<dbReference type="SUPFAM" id="SSF48452">
    <property type="entry name" value="TPR-like"/>
    <property type="match status" value="2"/>
</dbReference>
<dbReference type="Proteomes" id="UP000327085">
    <property type="component" value="Chromosome 8"/>
</dbReference>
<evidence type="ECO:0000256" key="2">
    <source>
        <dbReference type="ARBA" id="ARBA00008644"/>
    </source>
</evidence>
<keyword evidence="4" id="KW-0677">Repeat</keyword>
<dbReference type="GO" id="GO:0071014">
    <property type="term" value="C:post-mRNA release spliceosomal complex"/>
    <property type="evidence" value="ECO:0007669"/>
    <property type="project" value="TreeGrafter"/>
</dbReference>
<keyword evidence="3" id="KW-0507">mRNA processing</keyword>
<dbReference type="PANTHER" id="PTHR11246">
    <property type="entry name" value="PRE-MRNA SPLICING FACTOR"/>
    <property type="match status" value="1"/>
</dbReference>
<dbReference type="GO" id="GO:0071011">
    <property type="term" value="C:precatalytic spliceosome"/>
    <property type="evidence" value="ECO:0007669"/>
    <property type="project" value="TreeGrafter"/>
</dbReference>
<dbReference type="SMART" id="SM00386">
    <property type="entry name" value="HAT"/>
    <property type="match status" value="5"/>
</dbReference>
<name>A0A5E4G1V0_PRUDU</name>
<sequence length="238" mass="28648">MASFKDTDPTLGFLTRKDADVMLPRPTRKITDPTELADYCLRKRKEFEDQIRRERTLEVDHRNPTLWRNYAEAEMKNKFINHARNVWDRAVTLLPRKRYWQRYIYLWINYALYEELDAGDMERARDVYRKCLQTTPHKKFSFAKIWLLAAGFEIRLLNLEGAREILGTAIGKSPKDKIFKKYIEIELNLGNFYRCRKLYEKYLHWFPENCYAWTKYAELEKSLCETERARTAPSYSSD</sequence>
<dbReference type="PANTHER" id="PTHR11246:SF3">
    <property type="entry name" value="CROOKED NECK-LIKE PROTEIN 1"/>
    <property type="match status" value="1"/>
</dbReference>
<evidence type="ECO:0000256" key="6">
    <source>
        <dbReference type="ARBA" id="ARBA00023242"/>
    </source>
</evidence>
<evidence type="ECO:0000313" key="8">
    <source>
        <dbReference type="EMBL" id="VVA33643.1"/>
    </source>
</evidence>
<reference evidence="9" key="1">
    <citation type="journal article" date="2020" name="Plant J.">
        <title>Transposons played a major role in the diversification between the closely related almond and peach genomes: results from the almond genome sequence.</title>
        <authorList>
            <person name="Alioto T."/>
            <person name="Alexiou K.G."/>
            <person name="Bardil A."/>
            <person name="Barteri F."/>
            <person name="Castanera R."/>
            <person name="Cruz F."/>
            <person name="Dhingra A."/>
            <person name="Duval H."/>
            <person name="Fernandez I Marti A."/>
            <person name="Frias L."/>
            <person name="Galan B."/>
            <person name="Garcia J.L."/>
            <person name="Howad W."/>
            <person name="Gomez-Garrido J."/>
            <person name="Gut M."/>
            <person name="Julca I."/>
            <person name="Morata J."/>
            <person name="Puigdomenech P."/>
            <person name="Ribeca P."/>
            <person name="Rubio Cabetas M.J."/>
            <person name="Vlasova A."/>
            <person name="Wirthensohn M."/>
            <person name="Garcia-Mas J."/>
            <person name="Gabaldon T."/>
            <person name="Casacuberta J.M."/>
            <person name="Arus P."/>
        </authorList>
    </citation>
    <scope>NUCLEOTIDE SEQUENCE [LARGE SCALE GENOMIC DNA]</scope>
    <source>
        <strain evidence="9">cv. Texas</strain>
    </source>
</reference>
<dbReference type="AlphaFoldDB" id="A0A5E4G1V0"/>
<keyword evidence="5" id="KW-0508">mRNA splicing</keyword>
<dbReference type="GO" id="GO:0000245">
    <property type="term" value="P:spliceosomal complex assembly"/>
    <property type="evidence" value="ECO:0007669"/>
    <property type="project" value="TreeGrafter"/>
</dbReference>
<proteinExistence type="inferred from homology"/>
<dbReference type="Gramene" id="VVA33643">
    <property type="protein sequence ID" value="VVA33643"/>
    <property type="gene ID" value="Prudul26B018514"/>
</dbReference>
<evidence type="ECO:0000313" key="9">
    <source>
        <dbReference type="Proteomes" id="UP000327085"/>
    </source>
</evidence>
<dbReference type="Pfam" id="PF23231">
    <property type="entry name" value="HAT_Syf1_CNRKL1_C"/>
    <property type="match status" value="1"/>
</dbReference>
<evidence type="ECO:0000259" key="7">
    <source>
        <dbReference type="Pfam" id="PF23231"/>
    </source>
</evidence>
<dbReference type="Gene3D" id="1.25.40.10">
    <property type="entry name" value="Tetratricopeptide repeat domain"/>
    <property type="match status" value="1"/>
</dbReference>
<dbReference type="GO" id="GO:0000974">
    <property type="term" value="C:Prp19 complex"/>
    <property type="evidence" value="ECO:0007669"/>
    <property type="project" value="TreeGrafter"/>
</dbReference>
<accession>A0A5E4G1V0</accession>
<dbReference type="InterPro" id="IPR011990">
    <property type="entry name" value="TPR-like_helical_dom_sf"/>
</dbReference>
<evidence type="ECO:0000256" key="3">
    <source>
        <dbReference type="ARBA" id="ARBA00022664"/>
    </source>
</evidence>
<protein>
    <submittedName>
        <fullName evidence="8">PREDICTED: crooked neck</fullName>
    </submittedName>
</protein>
<evidence type="ECO:0000256" key="4">
    <source>
        <dbReference type="ARBA" id="ARBA00022737"/>
    </source>
</evidence>
<comment type="subcellular location">
    <subcellularLocation>
        <location evidence="1">Nucleus</location>
    </subcellularLocation>
</comment>
<keyword evidence="6" id="KW-0539">Nucleus</keyword>
<dbReference type="InterPro" id="IPR055430">
    <property type="entry name" value="HAT_Syf1_CNRKL1_C"/>
</dbReference>
<dbReference type="InterPro" id="IPR045075">
    <property type="entry name" value="Syf1-like"/>
</dbReference>
<gene>
    <name evidence="8" type="ORF">ALMOND_2B018514</name>
</gene>
<dbReference type="OMA" id="WRNYAEA"/>
<dbReference type="EMBL" id="CABIKO010000297">
    <property type="protein sequence ID" value="VVA33643.1"/>
    <property type="molecule type" value="Genomic_DNA"/>
</dbReference>
<dbReference type="GO" id="GO:0071007">
    <property type="term" value="C:U2-type catalytic step 2 spliceosome"/>
    <property type="evidence" value="ECO:0007669"/>
    <property type="project" value="TreeGrafter"/>
</dbReference>
<comment type="similarity">
    <text evidence="2">Belongs to the crooked-neck family.</text>
</comment>
<organism evidence="8 9">
    <name type="scientific">Prunus dulcis</name>
    <name type="common">Almond</name>
    <name type="synonym">Amygdalus dulcis</name>
    <dbReference type="NCBI Taxonomy" id="3755"/>
    <lineage>
        <taxon>Eukaryota</taxon>
        <taxon>Viridiplantae</taxon>
        <taxon>Streptophyta</taxon>
        <taxon>Embryophyta</taxon>
        <taxon>Tracheophyta</taxon>
        <taxon>Spermatophyta</taxon>
        <taxon>Magnoliopsida</taxon>
        <taxon>eudicotyledons</taxon>
        <taxon>Gunneridae</taxon>
        <taxon>Pentapetalae</taxon>
        <taxon>rosids</taxon>
        <taxon>fabids</taxon>
        <taxon>Rosales</taxon>
        <taxon>Rosaceae</taxon>
        <taxon>Amygdaloideae</taxon>
        <taxon>Amygdaleae</taxon>
        <taxon>Prunus</taxon>
    </lineage>
</organism>
<dbReference type="InterPro" id="IPR003107">
    <property type="entry name" value="HAT"/>
</dbReference>
<dbReference type="InParanoid" id="A0A5E4G1V0"/>
<feature type="domain" description="Pre-mRNA-splicing factor Syf1/CRNKL1-like C-terminal HAT-repeats" evidence="7">
    <location>
        <begin position="54"/>
        <end position="237"/>
    </location>
</feature>